<dbReference type="InterPro" id="IPR029014">
    <property type="entry name" value="NiFe-Hase_large"/>
</dbReference>
<feature type="region of interest" description="Disordered" evidence="8">
    <location>
        <begin position="294"/>
        <end position="318"/>
    </location>
</feature>
<dbReference type="InterPro" id="IPR050867">
    <property type="entry name" value="NiFe/NiFeSe_hydrgnase_LSU"/>
</dbReference>
<dbReference type="PANTHER" id="PTHR42958">
    <property type="entry name" value="HYDROGENASE-2 LARGE CHAIN"/>
    <property type="match status" value="1"/>
</dbReference>
<dbReference type="InterPro" id="IPR001501">
    <property type="entry name" value="Ni-dep_hyd_lsu"/>
</dbReference>
<name>A0A512LBA0_9PROT</name>
<comment type="cofactor">
    <cofactor evidence="1 7">
        <name>Ni(2+)</name>
        <dbReference type="ChEBI" id="CHEBI:49786"/>
    </cofactor>
</comment>
<feature type="binding site" evidence="7">
    <location>
        <position position="63"/>
    </location>
    <ligand>
        <name>Ni(2+)</name>
        <dbReference type="ChEBI" id="CHEBI:49786"/>
    </ligand>
</feature>
<dbReference type="OrthoDB" id="9761717at2"/>
<dbReference type="PANTHER" id="PTHR42958:SF4">
    <property type="entry name" value="HYDROGENASE EXPRESSION_FORMATION PROTEIN HUPK"/>
    <property type="match status" value="1"/>
</dbReference>
<evidence type="ECO:0000256" key="6">
    <source>
        <dbReference type="ARBA" id="ARBA00023002"/>
    </source>
</evidence>
<dbReference type="GO" id="GO:0008901">
    <property type="term" value="F:ferredoxin hydrogenase activity"/>
    <property type="evidence" value="ECO:0007669"/>
    <property type="project" value="InterPro"/>
</dbReference>
<dbReference type="AlphaFoldDB" id="A0A512LBA0"/>
<feature type="binding site" evidence="7">
    <location>
        <position position="482"/>
    </location>
    <ligand>
        <name>Fe cation</name>
        <dbReference type="ChEBI" id="CHEBI:24875"/>
    </ligand>
</feature>
<dbReference type="Proteomes" id="UP000321337">
    <property type="component" value="Unassembled WGS sequence"/>
</dbReference>
<protein>
    <submittedName>
        <fullName evidence="9">HupV protein</fullName>
    </submittedName>
</protein>
<feature type="binding site" evidence="7">
    <location>
        <position position="430"/>
    </location>
    <ligand>
        <name>Mg(2+)</name>
        <dbReference type="ChEBI" id="CHEBI:18420"/>
    </ligand>
</feature>
<evidence type="ECO:0000256" key="3">
    <source>
        <dbReference type="ARBA" id="ARBA00009292"/>
    </source>
</evidence>
<keyword evidence="10" id="KW-1185">Reference proteome</keyword>
<feature type="binding site" evidence="7">
    <location>
        <position position="63"/>
    </location>
    <ligand>
        <name>Fe cation</name>
        <dbReference type="ChEBI" id="CHEBI:24875"/>
    </ligand>
</feature>
<keyword evidence="5 7" id="KW-0479">Metal-binding</keyword>
<feature type="compositionally biased region" description="Basic and acidic residues" evidence="8">
    <location>
        <begin position="294"/>
        <end position="306"/>
    </location>
</feature>
<evidence type="ECO:0000313" key="10">
    <source>
        <dbReference type="Proteomes" id="UP000321337"/>
    </source>
</evidence>
<dbReference type="EMBL" id="BKAD01000036">
    <property type="protein sequence ID" value="GEP31758.1"/>
    <property type="molecule type" value="Genomic_DNA"/>
</dbReference>
<feature type="binding site" evidence="7">
    <location>
        <position position="485"/>
    </location>
    <ligand>
        <name>Mg(2+)</name>
        <dbReference type="ChEBI" id="CHEBI:18420"/>
    </ligand>
</feature>
<keyword evidence="4 7" id="KW-0533">Nickel</keyword>
<keyword evidence="6" id="KW-0560">Oxidoreductase</keyword>
<dbReference type="InterPro" id="IPR018194">
    <property type="entry name" value="Ni-dep_hyd_lsu_Ni_BS"/>
</dbReference>
<organism evidence="9 10">
    <name type="scientific">Sulfuriferula plumbiphila</name>
    <dbReference type="NCBI Taxonomy" id="171865"/>
    <lineage>
        <taxon>Bacteria</taxon>
        <taxon>Pseudomonadati</taxon>
        <taxon>Pseudomonadota</taxon>
        <taxon>Betaproteobacteria</taxon>
        <taxon>Nitrosomonadales</taxon>
        <taxon>Sulfuricellaceae</taxon>
        <taxon>Sulfuriferula</taxon>
    </lineage>
</organism>
<dbReference type="PROSITE" id="PS00507">
    <property type="entry name" value="NI_HGENASE_L_1"/>
    <property type="match status" value="1"/>
</dbReference>
<evidence type="ECO:0000256" key="2">
    <source>
        <dbReference type="ARBA" id="ARBA00004196"/>
    </source>
</evidence>
<dbReference type="SUPFAM" id="SSF56762">
    <property type="entry name" value="HydB/Nqo4-like"/>
    <property type="match status" value="1"/>
</dbReference>
<gene>
    <name evidence="9" type="primary">hupV</name>
    <name evidence="9" type="ORF">TPL01_28960</name>
</gene>
<comment type="caution">
    <text evidence="9">The sequence shown here is derived from an EMBL/GenBank/DDBJ whole genome shotgun (WGS) entry which is preliminary data.</text>
</comment>
<evidence type="ECO:0000256" key="4">
    <source>
        <dbReference type="ARBA" id="ARBA00022596"/>
    </source>
</evidence>
<dbReference type="GO" id="GO:0016151">
    <property type="term" value="F:nickel cation binding"/>
    <property type="evidence" value="ECO:0007669"/>
    <property type="project" value="InterPro"/>
</dbReference>
<comment type="cofactor">
    <cofactor evidence="7">
        <name>Fe cation</name>
        <dbReference type="ChEBI" id="CHEBI:24875"/>
    </cofactor>
</comment>
<feature type="binding site" evidence="7">
    <location>
        <position position="60"/>
    </location>
    <ligand>
        <name>Ni(2+)</name>
        <dbReference type="ChEBI" id="CHEBI:49786"/>
    </ligand>
</feature>
<comment type="subcellular location">
    <subcellularLocation>
        <location evidence="2">Cell envelope</location>
    </subcellularLocation>
</comment>
<feature type="binding site" evidence="7">
    <location>
        <position position="41"/>
    </location>
    <ligand>
        <name>Mg(2+)</name>
        <dbReference type="ChEBI" id="CHEBI:18420"/>
    </ligand>
</feature>
<feature type="binding site" evidence="7">
    <location>
        <position position="479"/>
    </location>
    <ligand>
        <name>Ni(2+)</name>
        <dbReference type="ChEBI" id="CHEBI:49786"/>
    </ligand>
</feature>
<dbReference type="GO" id="GO:0030313">
    <property type="term" value="C:cell envelope"/>
    <property type="evidence" value="ECO:0007669"/>
    <property type="project" value="UniProtKB-SubCell"/>
</dbReference>
<sequence length="485" mass="53593">MSRLVVGPFNRVEGDLEVTLDISGGRVDRAYVDSTLYRGFEQILRGKDPMDALVFVPRICGICSVTQSVAAANALRNAMGISIPRNGQLATNLILANENLTDHFTHFYLFFMPDFARDGYSGRPWHGMAEQRFKAVTGSAAGDALPARAAFLHMMGVLAGKWPHTLTLQPGGSSRAVSSTEKIRLYAMLREFRAYLEKIMFGDKLENIVKLDSMRALEAWRDARPPDASDFRLFLEVARDLELHRIGRATDIFLSYGSYEMAGEYLFSPGVWDASKGTLSAIDPSDIVEDLSHSRMTGERDARHPYQGETQPAPDKPDAYTWCKAPRWRGQVLECGALARQVVTGHPLIRDMVEKTGGNVTTRVVARLLEISRVIPAMESWIKSLSPGEPFCVQGRMPDNAKGVGMVEAARGALGHWLVVKEGKIANYQIVAPTTWNFSPRDRDGIPGALEQALVGVPVGEHERVPLAVQHVVRSFDPCMVCTVH</sequence>
<evidence type="ECO:0000256" key="8">
    <source>
        <dbReference type="SAM" id="MobiDB-lite"/>
    </source>
</evidence>
<evidence type="ECO:0000256" key="5">
    <source>
        <dbReference type="ARBA" id="ARBA00022723"/>
    </source>
</evidence>
<comment type="similarity">
    <text evidence="3">Belongs to the [NiFe]/[NiFeSe] hydrogenase large subunit family.</text>
</comment>
<dbReference type="RefSeq" id="WP_147074719.1">
    <property type="nucleotide sequence ID" value="NZ_AP021884.1"/>
</dbReference>
<evidence type="ECO:0000313" key="9">
    <source>
        <dbReference type="EMBL" id="GEP31758.1"/>
    </source>
</evidence>
<accession>A0A512LBA0</accession>
<proteinExistence type="inferred from homology"/>
<keyword evidence="7" id="KW-0408">Iron</keyword>
<dbReference type="Gene3D" id="1.10.645.10">
    <property type="entry name" value="Cytochrome-c3 Hydrogenase, chain B"/>
    <property type="match status" value="1"/>
</dbReference>
<evidence type="ECO:0000256" key="7">
    <source>
        <dbReference type="PIRSR" id="PIRSR601501-1"/>
    </source>
</evidence>
<dbReference type="Pfam" id="PF00374">
    <property type="entry name" value="NiFeSe_Hases"/>
    <property type="match status" value="2"/>
</dbReference>
<reference evidence="9 10" key="1">
    <citation type="submission" date="2019-07" db="EMBL/GenBank/DDBJ databases">
        <title>Whole genome shotgun sequence of Thiobacillus plumbophilus NBRC 107929.</title>
        <authorList>
            <person name="Hosoyama A."/>
            <person name="Uohara A."/>
            <person name="Ohji S."/>
            <person name="Ichikawa N."/>
        </authorList>
    </citation>
    <scope>NUCLEOTIDE SEQUENCE [LARGE SCALE GENOMIC DNA]</scope>
    <source>
        <strain evidence="9 10">NBRC 107929</strain>
    </source>
</reference>
<keyword evidence="7" id="KW-0460">Magnesium</keyword>
<evidence type="ECO:0000256" key="1">
    <source>
        <dbReference type="ARBA" id="ARBA00001967"/>
    </source>
</evidence>